<evidence type="ECO:0000313" key="1">
    <source>
        <dbReference type="EMBL" id="ABC91341.1"/>
    </source>
</evidence>
<dbReference type="Proteomes" id="UP000001936">
    <property type="component" value="Chromosome"/>
</dbReference>
<organism evidence="1 2">
    <name type="scientific">Rhizobium etli (strain ATCC 51251 / DSM 11541 / JCM 21823 / NBRC 15573 / CFN 42)</name>
    <dbReference type="NCBI Taxonomy" id="347834"/>
    <lineage>
        <taxon>Bacteria</taxon>
        <taxon>Pseudomonadati</taxon>
        <taxon>Pseudomonadota</taxon>
        <taxon>Alphaproteobacteria</taxon>
        <taxon>Hyphomicrobiales</taxon>
        <taxon>Rhizobiaceae</taxon>
        <taxon>Rhizobium/Agrobacterium group</taxon>
        <taxon>Rhizobium</taxon>
    </lineage>
</organism>
<evidence type="ECO:0000313" key="2">
    <source>
        <dbReference type="Proteomes" id="UP000001936"/>
    </source>
</evidence>
<dbReference type="EMBL" id="CP000133">
    <property type="protein sequence ID" value="ABC91341.1"/>
    <property type="molecule type" value="Genomic_DNA"/>
</dbReference>
<name>Q2K745_RHIEC</name>
<accession>Q2K745</accession>
<sequence length="202" mass="22518">MFTHQGVKERHLFSVFELHFHLGLVVQQDRLADADVARFAVLACNNRVEIDRADIALRRVVEIGLEKLVQMVGKEGRIRRGRLGVASVGIVAVKRLEQRFWRLVGLRQGGQGRKGRDSEGEDEYGQTHAALLGWVENHSGNGRRRGAAFSEGVRMARPSCRFRGVKLFFPACFSRSVRPAIGLPPRIPNGRGMPASAQLTHC</sequence>
<dbReference type="HOGENOM" id="CLU_1353715_0_0_5"/>
<gene>
    <name evidence="1" type="ordered locus">RHE_CH02567</name>
</gene>
<keyword evidence="2" id="KW-1185">Reference proteome</keyword>
<reference evidence="1 2" key="1">
    <citation type="journal article" date="2006" name="Proc. Natl. Acad. Sci. U.S.A.">
        <title>The partitioned Rhizobium etli genome: genetic and metabolic redundancy in seven interacting replicons.</title>
        <authorList>
            <person name="Gonzalez V."/>
            <person name="Santamaria R.I."/>
            <person name="Bustos P."/>
            <person name="Hernandez-Gonzalez I."/>
            <person name="Medrano-Soto A."/>
            <person name="Moreno-Hagelsieb G."/>
            <person name="Janga S.C."/>
            <person name="Ramirez M.A."/>
            <person name="Jimenez-Jacinto V."/>
            <person name="Collado-Vides J."/>
            <person name="Davila G."/>
        </authorList>
    </citation>
    <scope>NUCLEOTIDE SEQUENCE [LARGE SCALE GENOMIC DNA]</scope>
    <source>
        <strain evidence="2">ATCC 51251 / DSM 11541 / JCM 21823 / NBRC 15573 / CFN 42</strain>
    </source>
</reference>
<protein>
    <submittedName>
        <fullName evidence="1">Uncharacterized protein</fullName>
    </submittedName>
</protein>
<proteinExistence type="predicted"/>
<dbReference type="KEGG" id="ret:RHE_CH02567"/>
<dbReference type="AlphaFoldDB" id="Q2K745"/>